<dbReference type="AlphaFoldDB" id="A0A1V5MJ68"/>
<dbReference type="EMBL" id="MWAK01000032">
    <property type="protein sequence ID" value="OPZ93294.1"/>
    <property type="molecule type" value="Genomic_DNA"/>
</dbReference>
<organism evidence="2">
    <name type="scientific">candidate division TA06 bacterium ADurb.Bin417</name>
    <dbReference type="NCBI Taxonomy" id="1852828"/>
    <lineage>
        <taxon>Bacteria</taxon>
        <taxon>Bacteria division TA06</taxon>
    </lineage>
</organism>
<protein>
    <submittedName>
        <fullName evidence="2">Uncharacterized protein</fullName>
    </submittedName>
</protein>
<feature type="region of interest" description="Disordered" evidence="1">
    <location>
        <begin position="358"/>
        <end position="378"/>
    </location>
</feature>
<comment type="caution">
    <text evidence="2">The sequence shown here is derived from an EMBL/GenBank/DDBJ whole genome shotgun (WGS) entry which is preliminary data.</text>
</comment>
<gene>
    <name evidence="2" type="ORF">BWY73_00395</name>
</gene>
<sequence length="465" mass="49421">MAGHQVAPGIGLLEIIDHHLVPVAKSGRLVEGARSAHQVHLVQQFPGKDVGAVTPASHDVAQSLLEKAPGLRVPEEIVRGIEKTAVFPVVGVVVPLLVAESAAGAVVDDQELDVNPQRLGVFQDPIQFPGVPEVVTADALVEVVRFVIAVLLPLQSQPPGGHPGLEKILAVGGHAFQPVFHGQRSLGRGQGRPAKTRVAVVVQGTDIVADRVEGGPVIEGEVAPVALVDPEEAPAAGDNRLELPDRGTELFSALIERNLQETAVATDFNRAETGLPDRDADRDQPILAVTPRTFEFVTLVKEGRHHPFPPGRGQEVGIDPDQVRIERILKGAVQAKSQFETLVQSGLLPVLLQESQGPAGNPEIIKKDKPRPNPGSEEFQADAFHRIQRRIAPGFGMAVRLPISAGGGQVILQAARRSGLEPEETALVPAPVAGLQVNQAPYPAGRQPGSRDFKTQAFAKPPIFI</sequence>
<evidence type="ECO:0000313" key="2">
    <source>
        <dbReference type="EMBL" id="OPZ93294.1"/>
    </source>
</evidence>
<name>A0A1V5MJ68_UNCT6</name>
<proteinExistence type="predicted"/>
<dbReference type="Proteomes" id="UP000485484">
    <property type="component" value="Unassembled WGS sequence"/>
</dbReference>
<reference evidence="2" key="1">
    <citation type="submission" date="2017-02" db="EMBL/GenBank/DDBJ databases">
        <title>Delving into the versatile metabolic prowess of the omnipresent phylum Bacteroidetes.</title>
        <authorList>
            <person name="Nobu M.K."/>
            <person name="Mei R."/>
            <person name="Narihiro T."/>
            <person name="Kuroda K."/>
            <person name="Liu W.-T."/>
        </authorList>
    </citation>
    <scope>NUCLEOTIDE SEQUENCE</scope>
    <source>
        <strain evidence="2">ADurb.Bin417</strain>
    </source>
</reference>
<accession>A0A1V5MJ68</accession>
<evidence type="ECO:0000256" key="1">
    <source>
        <dbReference type="SAM" id="MobiDB-lite"/>
    </source>
</evidence>